<sequence length="1096" mass="119897">MKRITLVLVFFLCTFQTNAQDSWKKVDYKKRISRENLINRNVFPDDYALYHLDIEKFTKELTNISKSEFSKIKLPNDSNQLIEYRIKEISYFSEPLNENYGFIKSYSIEGIQDKTETGKISIGTDGVHITIFSGNHATLYVDPYTKDRNTYIAYNRENYKGKQNSFSCSVENQMGKELIKRSLQNRTPNDGFLRTFRLALNCTGEYAQFHINDQSVTSGTEIQQKAAVLSAMNTTMTRVNGLFERDVSIRMNIILVNGENPLINLDPNTDGFTNNSSSSLLSESQSKCDNIIGNDNYDIGHVFSTGGGGTAILGSVCLTNSKGSGVTGTSLPKGEPFNVDFVAHEIGHQFGATHTFNNSCGGQRWNATAVEPGSGSTIMGYAGICPVDVQSNSDDHFHAVSINRMWNLVRSSPCATLSSTGNNAPVANAGPDVSVPKGTPLILRGNASDSDSNGSLTYIWEQIDIELAPAPPEAVSIGGALFRSFSPSSSSERYLPKLNIVASGATSSTWEVIPSVARELNFSLLVRDNNIDGGAIDRDDLKINVTDADPFVVTSQNTSTIWNVGSTQTITWNVSETNQAPINCKNVRISLSTDGGLSFPIILTNSTPNDGTHDIIVPNYATGSARIMIEGLDNIFYNLNEANFSIVSSSPTFVLSNSTSNQLACNAGNASLEYDLNIDFVNGFNESVTLTAQNAPTGATVSFTPSSVTSDSQIKMVVSNLDGVSPNNYSITINATSNSVNQSVTADLEISDGFFSTFNLAAPINNSQGVSIAPNLTWGNITEAESYDIEIATDNSFNNIVLNANSTTNSYSVTPPLNGSTKYYWRVRGKNTCGIGNYTSTFNFTTENPSYCESTFSDDAGGGDHITNVTFNTIDNTTGNDTVDGYIDYTSQTTDVTIGNSYPISVTFDPDGFQDHCYVFIDWNQDFNFDIENERYDLGSISGAIETKTANISVPDNAVLGNTRMRVVVQYFDGTNFILTDGACDSDHSSEWGETEDYTLNIIDNTATVDDFDFTNFNVFPNPSNGNFNITFEVITTEKVGIRLFDMRGRLVEEKEYKNTKSTFSEELNLEGINAGLYLLQVQNGNKRTTKKLIVK</sequence>
<accession>A0ABM9NSL3</accession>
<dbReference type="Pfam" id="PF18962">
    <property type="entry name" value="Por_Secre_tail"/>
    <property type="match status" value="1"/>
</dbReference>
<dbReference type="Proteomes" id="UP001497416">
    <property type="component" value="Unassembled WGS sequence"/>
</dbReference>
<dbReference type="SUPFAM" id="SSF55486">
    <property type="entry name" value="Metalloproteases ('zincins'), catalytic domain"/>
    <property type="match status" value="1"/>
</dbReference>
<dbReference type="InterPro" id="IPR045474">
    <property type="entry name" value="GEVED"/>
</dbReference>
<dbReference type="InterPro" id="IPR026444">
    <property type="entry name" value="Secre_tail"/>
</dbReference>
<gene>
    <name evidence="5" type="ORF">T190607A01A_10521</name>
</gene>
<protein>
    <submittedName>
        <fullName evidence="5">Peptidase M12B domain-containing protein</fullName>
    </submittedName>
</protein>
<evidence type="ECO:0000256" key="2">
    <source>
        <dbReference type="SAM" id="SignalP"/>
    </source>
</evidence>
<dbReference type="EMBL" id="CAXIXY010000003">
    <property type="protein sequence ID" value="CAL2077376.1"/>
    <property type="molecule type" value="Genomic_DNA"/>
</dbReference>
<reference evidence="5 6" key="1">
    <citation type="submission" date="2024-05" db="EMBL/GenBank/DDBJ databases">
        <authorList>
            <person name="Duchaud E."/>
        </authorList>
    </citation>
    <scope>NUCLEOTIDE SEQUENCE [LARGE SCALE GENOMIC DNA]</scope>
    <source>
        <strain evidence="5">Ena-SAMPLE-TAB-13-05-2024-13:56:06:370-140302</strain>
    </source>
</reference>
<evidence type="ECO:0000259" key="3">
    <source>
        <dbReference type="Pfam" id="PF18962"/>
    </source>
</evidence>
<dbReference type="InterPro" id="IPR024079">
    <property type="entry name" value="MetalloPept_cat_dom_sf"/>
</dbReference>
<keyword evidence="6" id="KW-1185">Reference proteome</keyword>
<dbReference type="RefSeq" id="WP_348710123.1">
    <property type="nucleotide sequence ID" value="NZ_CAXIXY010000003.1"/>
</dbReference>
<evidence type="ECO:0000313" key="5">
    <source>
        <dbReference type="EMBL" id="CAL2077376.1"/>
    </source>
</evidence>
<comment type="caution">
    <text evidence="5">The sequence shown here is derived from an EMBL/GenBank/DDBJ whole genome shotgun (WGS) entry which is preliminary data.</text>
</comment>
<dbReference type="Pfam" id="PF20009">
    <property type="entry name" value="GEVED"/>
    <property type="match status" value="1"/>
</dbReference>
<feature type="domain" description="GEVED" evidence="4">
    <location>
        <begin position="917"/>
        <end position="1001"/>
    </location>
</feature>
<dbReference type="InterPro" id="IPR036116">
    <property type="entry name" value="FN3_sf"/>
</dbReference>
<dbReference type="NCBIfam" id="TIGR04183">
    <property type="entry name" value="Por_Secre_tail"/>
    <property type="match status" value="1"/>
</dbReference>
<keyword evidence="1 2" id="KW-0732">Signal</keyword>
<evidence type="ECO:0000259" key="4">
    <source>
        <dbReference type="Pfam" id="PF20009"/>
    </source>
</evidence>
<feature type="domain" description="Secretion system C-terminal sorting" evidence="3">
    <location>
        <begin position="1019"/>
        <end position="1095"/>
    </location>
</feature>
<dbReference type="Gene3D" id="3.40.390.10">
    <property type="entry name" value="Collagenase (Catalytic Domain)"/>
    <property type="match status" value="1"/>
</dbReference>
<feature type="chain" id="PRO_5045153956" evidence="2">
    <location>
        <begin position="20"/>
        <end position="1096"/>
    </location>
</feature>
<dbReference type="InterPro" id="IPR013783">
    <property type="entry name" value="Ig-like_fold"/>
</dbReference>
<feature type="signal peptide" evidence="2">
    <location>
        <begin position="1"/>
        <end position="19"/>
    </location>
</feature>
<evidence type="ECO:0000256" key="1">
    <source>
        <dbReference type="ARBA" id="ARBA00022729"/>
    </source>
</evidence>
<name>A0ABM9NSL3_9FLAO</name>
<proteinExistence type="predicted"/>
<evidence type="ECO:0000313" key="6">
    <source>
        <dbReference type="Proteomes" id="UP001497416"/>
    </source>
</evidence>
<organism evidence="5 6">
    <name type="scientific">Tenacibaculum platacis</name>
    <dbReference type="NCBI Taxonomy" id="3137852"/>
    <lineage>
        <taxon>Bacteria</taxon>
        <taxon>Pseudomonadati</taxon>
        <taxon>Bacteroidota</taxon>
        <taxon>Flavobacteriia</taxon>
        <taxon>Flavobacteriales</taxon>
        <taxon>Flavobacteriaceae</taxon>
        <taxon>Tenacibaculum</taxon>
    </lineage>
</organism>
<dbReference type="SUPFAM" id="SSF49265">
    <property type="entry name" value="Fibronectin type III"/>
    <property type="match status" value="1"/>
</dbReference>
<dbReference type="Pfam" id="PF13583">
    <property type="entry name" value="Reprolysin_4"/>
    <property type="match status" value="1"/>
</dbReference>
<dbReference type="Gene3D" id="2.60.40.10">
    <property type="entry name" value="Immunoglobulins"/>
    <property type="match status" value="2"/>
</dbReference>